<comment type="similarity">
    <text evidence="3 11">Belongs to the cytochrome P450 family.</text>
</comment>
<evidence type="ECO:0000313" key="15">
    <source>
        <dbReference type="Proteomes" id="UP000507470"/>
    </source>
</evidence>
<evidence type="ECO:0000256" key="10">
    <source>
        <dbReference type="PIRSR" id="PIRSR602401-1"/>
    </source>
</evidence>
<evidence type="ECO:0000256" key="4">
    <source>
        <dbReference type="ARBA" id="ARBA00022617"/>
    </source>
</evidence>
<dbReference type="Pfam" id="PF00067">
    <property type="entry name" value="p450"/>
    <property type="match status" value="1"/>
</dbReference>
<dbReference type="SUPFAM" id="SSF48264">
    <property type="entry name" value="Cytochrome P450"/>
    <property type="match status" value="1"/>
</dbReference>
<evidence type="ECO:0000256" key="9">
    <source>
        <dbReference type="ARBA" id="ARBA00043906"/>
    </source>
</evidence>
<keyword evidence="11" id="KW-0503">Monooxygenase</keyword>
<dbReference type="InterPro" id="IPR050705">
    <property type="entry name" value="Cytochrome_P450_3A"/>
</dbReference>
<protein>
    <submittedName>
        <fullName evidence="14">CYP3A</fullName>
        <ecNumber evidence="14">1.14.14.1</ecNumber>
    </submittedName>
</protein>
<keyword evidence="6" id="KW-0492">Microsome</keyword>
<organism evidence="14 15">
    <name type="scientific">Mytilus coruscus</name>
    <name type="common">Sea mussel</name>
    <dbReference type="NCBI Taxonomy" id="42192"/>
    <lineage>
        <taxon>Eukaryota</taxon>
        <taxon>Metazoa</taxon>
        <taxon>Spiralia</taxon>
        <taxon>Lophotrochozoa</taxon>
        <taxon>Mollusca</taxon>
        <taxon>Bivalvia</taxon>
        <taxon>Autobranchia</taxon>
        <taxon>Pteriomorphia</taxon>
        <taxon>Mytilida</taxon>
        <taxon>Mytiloidea</taxon>
        <taxon>Mytilidae</taxon>
        <taxon>Mytilinae</taxon>
        <taxon>Mytilus</taxon>
    </lineage>
</organism>
<keyword evidence="6" id="KW-0256">Endoplasmic reticulum</keyword>
<dbReference type="InterPro" id="IPR017972">
    <property type="entry name" value="Cyt_P450_CS"/>
</dbReference>
<evidence type="ECO:0000256" key="12">
    <source>
        <dbReference type="SAM" id="MobiDB-lite"/>
    </source>
</evidence>
<evidence type="ECO:0000313" key="14">
    <source>
        <dbReference type="EMBL" id="CAC5387091.1"/>
    </source>
</evidence>
<keyword evidence="13" id="KW-0472">Membrane</keyword>
<dbReference type="GO" id="GO:0020037">
    <property type="term" value="F:heme binding"/>
    <property type="evidence" value="ECO:0007669"/>
    <property type="project" value="InterPro"/>
</dbReference>
<keyword evidence="13" id="KW-1133">Transmembrane helix</keyword>
<dbReference type="GO" id="GO:0016712">
    <property type="term" value="F:oxidoreductase activity, acting on paired donors, with incorporation or reduction of molecular oxygen, reduced flavin or flavoprotein as one donor, and incorporation of one atom of oxygen"/>
    <property type="evidence" value="ECO:0007669"/>
    <property type="project" value="UniProtKB-EC"/>
</dbReference>
<dbReference type="GO" id="GO:0005506">
    <property type="term" value="F:iron ion binding"/>
    <property type="evidence" value="ECO:0007669"/>
    <property type="project" value="InterPro"/>
</dbReference>
<evidence type="ECO:0000256" key="5">
    <source>
        <dbReference type="ARBA" id="ARBA00022723"/>
    </source>
</evidence>
<sequence length="516" mass="59406">MEILSLINIPYWILTISLICLSLYLYTVWRHGIWKRLGIPGPKPYPFLGLLKQLPIDGFAATDFNLIQKYGKVVGVYQGTRPTLLISDPDIVRDLFIKDFSNFTNRPDVIKPDKFTSHSITVARDDYWKFLRTKISPTFTTGKLRNMTPLIQRCSDDLVDNIKKQSEGDSVIDMKEIASGFTMDVICSTAFGMQVNSQKEKDNQFVNYARRAMRTQVKAIFFLICMTFPFMKSIMTALFETPQFGGTEHFFKKVVSDILKDRNSSNIHRDFIQIVTEDSSTNDKSEDTEAHQGSSRFHSRALTEDEIAVNSLIFFAAGFDTTSIAVSFSSYCLARYPEIQDKLIQEIDKTLGKLVEMAYNEAEIPTHDVVMKMEYLDLFVSEVLRLYAPSTRFFREAREDVSINGWLIPKDADVTVCIYALHRDPEYWPDPEKFDPERFTEENKAQRHPYAYLPFGIGPRICVGMRLALLETKMAIVYMLQNFKFLTCDETEIPVIFEKGFLLRAENGVKLRVTQR</sequence>
<dbReference type="PRINTS" id="PR00463">
    <property type="entry name" value="EP450I"/>
</dbReference>
<dbReference type="AlphaFoldDB" id="A0A6J8BV27"/>
<proteinExistence type="inferred from homology"/>
<evidence type="ECO:0000256" key="2">
    <source>
        <dbReference type="ARBA" id="ARBA00004406"/>
    </source>
</evidence>
<dbReference type="Proteomes" id="UP000507470">
    <property type="component" value="Unassembled WGS sequence"/>
</dbReference>
<dbReference type="EMBL" id="CACVKT020003965">
    <property type="protein sequence ID" value="CAC5387091.1"/>
    <property type="molecule type" value="Genomic_DNA"/>
</dbReference>
<dbReference type="GO" id="GO:0005789">
    <property type="term" value="C:endoplasmic reticulum membrane"/>
    <property type="evidence" value="ECO:0007669"/>
    <property type="project" value="UniProtKB-SubCell"/>
</dbReference>
<evidence type="ECO:0000256" key="6">
    <source>
        <dbReference type="ARBA" id="ARBA00022848"/>
    </source>
</evidence>
<keyword evidence="5 10" id="KW-0479">Metal-binding</keyword>
<keyword evidence="13" id="KW-0812">Transmembrane</keyword>
<evidence type="ECO:0000256" key="1">
    <source>
        <dbReference type="ARBA" id="ARBA00004174"/>
    </source>
</evidence>
<dbReference type="GO" id="GO:0008395">
    <property type="term" value="F:steroid hydroxylase activity"/>
    <property type="evidence" value="ECO:0007669"/>
    <property type="project" value="TreeGrafter"/>
</dbReference>
<comment type="function">
    <text evidence="9">Cytochromes P450 are a group of heme-thiolate monooxygenases. They oxidize a variety of structurally unrelated compounds, including steroids, fatty acids, and xenobiotics.</text>
</comment>
<accession>A0A6J8BV27</accession>
<feature type="compositionally biased region" description="Basic and acidic residues" evidence="12">
    <location>
        <begin position="281"/>
        <end position="290"/>
    </location>
</feature>
<dbReference type="OrthoDB" id="2789670at2759"/>
<dbReference type="InterPro" id="IPR001128">
    <property type="entry name" value="Cyt_P450"/>
</dbReference>
<evidence type="ECO:0000256" key="11">
    <source>
        <dbReference type="RuleBase" id="RU000461"/>
    </source>
</evidence>
<feature type="region of interest" description="Disordered" evidence="12">
    <location>
        <begin position="278"/>
        <end position="297"/>
    </location>
</feature>
<dbReference type="CDD" id="cd11055">
    <property type="entry name" value="CYP3A-like"/>
    <property type="match status" value="1"/>
</dbReference>
<dbReference type="PANTHER" id="PTHR24302:SF15">
    <property type="entry name" value="FATTY-ACID PEROXYGENASE"/>
    <property type="match status" value="1"/>
</dbReference>
<evidence type="ECO:0000256" key="8">
    <source>
        <dbReference type="ARBA" id="ARBA00023004"/>
    </source>
</evidence>
<feature type="transmembrane region" description="Helical" evidence="13">
    <location>
        <begin position="219"/>
        <end position="239"/>
    </location>
</feature>
<gene>
    <name evidence="14" type="ORF">MCOR_22463</name>
</gene>
<dbReference type="InterPro" id="IPR036396">
    <property type="entry name" value="Cyt_P450_sf"/>
</dbReference>
<dbReference type="EC" id="1.14.14.1" evidence="14"/>
<comment type="subcellular location">
    <subcellularLocation>
        <location evidence="2">Endoplasmic reticulum membrane</location>
        <topology evidence="2">Peripheral membrane protein</topology>
    </subcellularLocation>
    <subcellularLocation>
        <location evidence="1">Microsome membrane</location>
        <topology evidence="1">Peripheral membrane protein</topology>
    </subcellularLocation>
</comment>
<dbReference type="FunFam" id="1.10.630.10:FF:000042">
    <property type="entry name" value="Cytochrome P450"/>
    <property type="match status" value="1"/>
</dbReference>
<feature type="transmembrane region" description="Helical" evidence="13">
    <location>
        <begin position="6"/>
        <end position="26"/>
    </location>
</feature>
<reference evidence="14 15" key="1">
    <citation type="submission" date="2020-06" db="EMBL/GenBank/DDBJ databases">
        <authorList>
            <person name="Li R."/>
            <person name="Bekaert M."/>
        </authorList>
    </citation>
    <scope>NUCLEOTIDE SEQUENCE [LARGE SCALE GENOMIC DNA]</scope>
    <source>
        <strain evidence="15">wild</strain>
    </source>
</reference>
<evidence type="ECO:0000256" key="7">
    <source>
        <dbReference type="ARBA" id="ARBA00023002"/>
    </source>
</evidence>
<evidence type="ECO:0000256" key="3">
    <source>
        <dbReference type="ARBA" id="ARBA00010617"/>
    </source>
</evidence>
<dbReference type="PRINTS" id="PR00385">
    <property type="entry name" value="P450"/>
</dbReference>
<name>A0A6J8BV27_MYTCO</name>
<dbReference type="PANTHER" id="PTHR24302">
    <property type="entry name" value="CYTOCHROME P450 FAMILY 3"/>
    <property type="match status" value="1"/>
</dbReference>
<keyword evidence="4 10" id="KW-0349">Heme</keyword>
<keyword evidence="15" id="KW-1185">Reference proteome</keyword>
<keyword evidence="7 11" id="KW-0560">Oxidoreductase</keyword>
<dbReference type="InterPro" id="IPR002401">
    <property type="entry name" value="Cyt_P450_E_grp-I"/>
</dbReference>
<evidence type="ECO:0000256" key="13">
    <source>
        <dbReference type="SAM" id="Phobius"/>
    </source>
</evidence>
<keyword evidence="8 10" id="KW-0408">Iron</keyword>
<feature type="binding site" description="axial binding residue" evidence="10">
    <location>
        <position position="462"/>
    </location>
    <ligand>
        <name>heme</name>
        <dbReference type="ChEBI" id="CHEBI:30413"/>
    </ligand>
    <ligandPart>
        <name>Fe</name>
        <dbReference type="ChEBI" id="CHEBI:18248"/>
    </ligandPart>
</feature>
<comment type="cofactor">
    <cofactor evidence="10">
        <name>heme</name>
        <dbReference type="ChEBI" id="CHEBI:30413"/>
    </cofactor>
</comment>
<dbReference type="Gene3D" id="1.10.630.10">
    <property type="entry name" value="Cytochrome P450"/>
    <property type="match status" value="1"/>
</dbReference>
<dbReference type="PROSITE" id="PS00086">
    <property type="entry name" value="CYTOCHROME_P450"/>
    <property type="match status" value="1"/>
</dbReference>